<dbReference type="HAMAP" id="MF_01660">
    <property type="entry name" value="MenH"/>
    <property type="match status" value="1"/>
</dbReference>
<dbReference type="PRINTS" id="PR00111">
    <property type="entry name" value="ABHYDROLASE"/>
</dbReference>
<dbReference type="AlphaFoldDB" id="A0A951QE01"/>
<dbReference type="PANTHER" id="PTHR42916">
    <property type="entry name" value="2-SUCCINYL-5-ENOLPYRUVYL-6-HYDROXY-3-CYCLOHEXENE-1-CARBOXYLATE SYNTHASE"/>
    <property type="match status" value="1"/>
</dbReference>
<comment type="subunit">
    <text evidence="3">Monomer.</text>
</comment>
<keyword evidence="2 3" id="KW-0456">Lyase</keyword>
<comment type="catalytic activity">
    <reaction evidence="3">
        <text>5-enolpyruvoyl-6-hydroxy-2-succinyl-cyclohex-3-ene-1-carboxylate = (1R,6R)-6-hydroxy-2-succinyl-cyclohexa-2,4-diene-1-carboxylate + pyruvate</text>
        <dbReference type="Rhea" id="RHEA:25597"/>
        <dbReference type="ChEBI" id="CHEBI:15361"/>
        <dbReference type="ChEBI" id="CHEBI:58689"/>
        <dbReference type="ChEBI" id="CHEBI:58818"/>
        <dbReference type="EC" id="4.2.99.20"/>
    </reaction>
</comment>
<dbReference type="SUPFAM" id="SSF53474">
    <property type="entry name" value="alpha/beta-Hydrolases"/>
    <property type="match status" value="1"/>
</dbReference>
<accession>A0A951QE01</accession>
<sequence length="274" mass="31797">MENFVEVNHYRFHYCVRGRSSHPPILFLHGFLGDLREFDQAMSLLSNQFYCIAIDLPGHGKTQVLGCDRYYTLVDTAEGLVQALKIFSIQKFFLVGYSMGGRIALYLTLNFPEHFHKTLLESASPGLKTEAEQTQRTQRDRDLAQRLETEDLPTFLAQWYSQPLFASLQNHPSFDQMLDHRLQNNPLRLAKSLRHSSTGQQPSLWEKLQHNTVPMLLLAGELDKKFITINIEMAERSPFIQYKTIDRCGHNIHLENTALFIHHIKHFFTEYSTT</sequence>
<feature type="domain" description="AB hydrolase-1" evidence="4">
    <location>
        <begin position="23"/>
        <end position="256"/>
    </location>
</feature>
<comment type="function">
    <text evidence="3">Catalyzes a proton abstraction reaction that results in 2,5-elimination of pyruvate from 2-succinyl-5-enolpyruvyl-6-hydroxy-3-cyclohexene-1-carboxylate (SEPHCHC) and the formation of 2-succinyl-6-hydroxy-2,4-cyclohexadiene-1-carboxylate (SHCHC).</text>
</comment>
<evidence type="ECO:0000256" key="2">
    <source>
        <dbReference type="ARBA" id="ARBA00023239"/>
    </source>
</evidence>
<dbReference type="GO" id="GO:0042372">
    <property type="term" value="P:phylloquinone biosynthetic process"/>
    <property type="evidence" value="ECO:0007669"/>
    <property type="project" value="UniProtKB-UniRule"/>
</dbReference>
<dbReference type="InterPro" id="IPR000073">
    <property type="entry name" value="AB_hydrolase_1"/>
</dbReference>
<evidence type="ECO:0000313" key="5">
    <source>
        <dbReference type="EMBL" id="MBW4659658.1"/>
    </source>
</evidence>
<comment type="pathway">
    <text evidence="3">Quinol/quinone metabolism; 1,4-dihydroxy-2-naphthoate biosynthesis; 1,4-dihydroxy-2-naphthoate from chorismate: step 3/7.</text>
</comment>
<evidence type="ECO:0000256" key="1">
    <source>
        <dbReference type="ARBA" id="ARBA00022428"/>
    </source>
</evidence>
<reference evidence="5" key="1">
    <citation type="submission" date="2021-05" db="EMBL/GenBank/DDBJ databases">
        <authorList>
            <person name="Pietrasiak N."/>
            <person name="Ward R."/>
            <person name="Stajich J.E."/>
            <person name="Kurbessoian T."/>
        </authorList>
    </citation>
    <scope>NUCLEOTIDE SEQUENCE</scope>
    <source>
        <strain evidence="5">UHER 2000/2452</strain>
    </source>
</reference>
<dbReference type="Gene3D" id="3.40.50.1820">
    <property type="entry name" value="alpha/beta hydrolase"/>
    <property type="match status" value="1"/>
</dbReference>
<organism evidence="5 6">
    <name type="scientific">Drouetiella hepatica Uher 2000/2452</name>
    <dbReference type="NCBI Taxonomy" id="904376"/>
    <lineage>
        <taxon>Bacteria</taxon>
        <taxon>Bacillati</taxon>
        <taxon>Cyanobacteriota</taxon>
        <taxon>Cyanophyceae</taxon>
        <taxon>Oculatellales</taxon>
        <taxon>Oculatellaceae</taxon>
        <taxon>Drouetiella</taxon>
    </lineage>
</organism>
<proteinExistence type="inferred from homology"/>
<dbReference type="Proteomes" id="UP000757435">
    <property type="component" value="Unassembled WGS sequence"/>
</dbReference>
<dbReference type="InterPro" id="IPR029058">
    <property type="entry name" value="AB_hydrolase_fold"/>
</dbReference>
<evidence type="ECO:0000256" key="3">
    <source>
        <dbReference type="HAMAP-Rule" id="MF_01660"/>
    </source>
</evidence>
<name>A0A951QE01_9CYAN</name>
<dbReference type="GO" id="GO:0009234">
    <property type="term" value="P:menaquinone biosynthetic process"/>
    <property type="evidence" value="ECO:0007669"/>
    <property type="project" value="UniProtKB-UniRule"/>
</dbReference>
<comment type="similarity">
    <text evidence="3">Belongs to the AB hydrolase superfamily. MenH family.</text>
</comment>
<gene>
    <name evidence="3 5" type="primary">menH</name>
    <name evidence="5" type="ORF">KME15_13360</name>
</gene>
<dbReference type="GO" id="GO:0070205">
    <property type="term" value="F:2-succinyl-6-hydroxy-2,4-cyclohexadiene-1-carboxylate synthase activity"/>
    <property type="evidence" value="ECO:0007669"/>
    <property type="project" value="UniProtKB-UniRule"/>
</dbReference>
<comment type="pathway">
    <text evidence="3">Cofactor biosynthesis; phylloquinone biosynthesis.</text>
</comment>
<dbReference type="InterPro" id="IPR022485">
    <property type="entry name" value="SHCHC_synthase_MenH"/>
</dbReference>
<evidence type="ECO:0000313" key="6">
    <source>
        <dbReference type="Proteomes" id="UP000757435"/>
    </source>
</evidence>
<comment type="caution">
    <text evidence="5">The sequence shown here is derived from an EMBL/GenBank/DDBJ whole genome shotgun (WGS) entry which is preliminary data.</text>
</comment>
<reference evidence="5" key="2">
    <citation type="journal article" date="2022" name="Microbiol. Resour. Announc.">
        <title>Metagenome Sequencing to Explore Phylogenomics of Terrestrial Cyanobacteria.</title>
        <authorList>
            <person name="Ward R.D."/>
            <person name="Stajich J.E."/>
            <person name="Johansen J.R."/>
            <person name="Huntemann M."/>
            <person name="Clum A."/>
            <person name="Foster B."/>
            <person name="Foster B."/>
            <person name="Roux S."/>
            <person name="Palaniappan K."/>
            <person name="Varghese N."/>
            <person name="Mukherjee S."/>
            <person name="Reddy T.B.K."/>
            <person name="Daum C."/>
            <person name="Copeland A."/>
            <person name="Chen I.A."/>
            <person name="Ivanova N.N."/>
            <person name="Kyrpides N.C."/>
            <person name="Shapiro N."/>
            <person name="Eloe-Fadrosh E.A."/>
            <person name="Pietrasiak N."/>
        </authorList>
    </citation>
    <scope>NUCLEOTIDE SEQUENCE</scope>
    <source>
        <strain evidence="5">UHER 2000/2452</strain>
    </source>
</reference>
<dbReference type="PANTHER" id="PTHR42916:SF1">
    <property type="entry name" value="PROTEIN PHYLLO, CHLOROPLASTIC"/>
    <property type="match status" value="1"/>
</dbReference>
<dbReference type="EC" id="4.2.99.20" evidence="3"/>
<evidence type="ECO:0000259" key="4">
    <source>
        <dbReference type="Pfam" id="PF00561"/>
    </source>
</evidence>
<dbReference type="Pfam" id="PF00561">
    <property type="entry name" value="Abhydrolase_1"/>
    <property type="match status" value="1"/>
</dbReference>
<dbReference type="EMBL" id="JAHHHD010000013">
    <property type="protein sequence ID" value="MBW4659658.1"/>
    <property type="molecule type" value="Genomic_DNA"/>
</dbReference>
<dbReference type="NCBIfam" id="TIGR03695">
    <property type="entry name" value="menH_SHCHC"/>
    <property type="match status" value="1"/>
</dbReference>
<protein>
    <recommendedName>
        <fullName evidence="3">Putative 2-succinyl-6-hydroxy-2,4-cyclohexadiene-1-carboxylate synthase</fullName>
        <shortName evidence="3">SHCHC synthase</shortName>
        <ecNumber evidence="3">4.2.99.20</ecNumber>
    </recommendedName>
</protein>
<keyword evidence="1" id="KW-0474">Menaquinone biosynthesis</keyword>